<evidence type="ECO:0000313" key="2">
    <source>
        <dbReference type="Proteomes" id="UP000805193"/>
    </source>
</evidence>
<organism evidence="1 2">
    <name type="scientific">Ixodes persulcatus</name>
    <name type="common">Taiga tick</name>
    <dbReference type="NCBI Taxonomy" id="34615"/>
    <lineage>
        <taxon>Eukaryota</taxon>
        <taxon>Metazoa</taxon>
        <taxon>Ecdysozoa</taxon>
        <taxon>Arthropoda</taxon>
        <taxon>Chelicerata</taxon>
        <taxon>Arachnida</taxon>
        <taxon>Acari</taxon>
        <taxon>Parasitiformes</taxon>
        <taxon>Ixodida</taxon>
        <taxon>Ixodoidea</taxon>
        <taxon>Ixodidae</taxon>
        <taxon>Ixodinae</taxon>
        <taxon>Ixodes</taxon>
    </lineage>
</organism>
<proteinExistence type="predicted"/>
<dbReference type="EMBL" id="JABSTQ010010621">
    <property type="protein sequence ID" value="KAG0419449.1"/>
    <property type="molecule type" value="Genomic_DNA"/>
</dbReference>
<reference evidence="1 2" key="1">
    <citation type="journal article" date="2020" name="Cell">
        <title>Large-Scale Comparative Analyses of Tick Genomes Elucidate Their Genetic Diversity and Vector Capacities.</title>
        <authorList>
            <consortium name="Tick Genome and Microbiome Consortium (TIGMIC)"/>
            <person name="Jia N."/>
            <person name="Wang J."/>
            <person name="Shi W."/>
            <person name="Du L."/>
            <person name="Sun Y."/>
            <person name="Zhan W."/>
            <person name="Jiang J.F."/>
            <person name="Wang Q."/>
            <person name="Zhang B."/>
            <person name="Ji P."/>
            <person name="Bell-Sakyi L."/>
            <person name="Cui X.M."/>
            <person name="Yuan T.T."/>
            <person name="Jiang B.G."/>
            <person name="Yang W.F."/>
            <person name="Lam T.T."/>
            <person name="Chang Q.C."/>
            <person name="Ding S.J."/>
            <person name="Wang X.J."/>
            <person name="Zhu J.G."/>
            <person name="Ruan X.D."/>
            <person name="Zhao L."/>
            <person name="Wei J.T."/>
            <person name="Ye R.Z."/>
            <person name="Que T.C."/>
            <person name="Du C.H."/>
            <person name="Zhou Y.H."/>
            <person name="Cheng J.X."/>
            <person name="Dai P.F."/>
            <person name="Guo W.B."/>
            <person name="Han X.H."/>
            <person name="Huang E.J."/>
            <person name="Li L.F."/>
            <person name="Wei W."/>
            <person name="Gao Y.C."/>
            <person name="Liu J.Z."/>
            <person name="Shao H.Z."/>
            <person name="Wang X."/>
            <person name="Wang C.C."/>
            <person name="Yang T.C."/>
            <person name="Huo Q.B."/>
            <person name="Li W."/>
            <person name="Chen H.Y."/>
            <person name="Chen S.E."/>
            <person name="Zhou L.G."/>
            <person name="Ni X.B."/>
            <person name="Tian J.H."/>
            <person name="Sheng Y."/>
            <person name="Liu T."/>
            <person name="Pan Y.S."/>
            <person name="Xia L.Y."/>
            <person name="Li J."/>
            <person name="Zhao F."/>
            <person name="Cao W.C."/>
        </authorList>
    </citation>
    <scope>NUCLEOTIDE SEQUENCE [LARGE SCALE GENOMIC DNA]</scope>
    <source>
        <strain evidence="1">Iper-2018</strain>
    </source>
</reference>
<gene>
    <name evidence="1" type="ORF">HPB47_004107</name>
</gene>
<comment type="caution">
    <text evidence="1">The sequence shown here is derived from an EMBL/GenBank/DDBJ whole genome shotgun (WGS) entry which is preliminary data.</text>
</comment>
<name>A0AC60PI90_IXOPE</name>
<dbReference type="Proteomes" id="UP000805193">
    <property type="component" value="Unassembled WGS sequence"/>
</dbReference>
<sequence length="695" mass="76106">MGTRTPGSGDVCTHLAGWCPTVGFEPTTSRSRGGRSVPLGHGYVSLTSPSPGEAAAGSTSALSDRGRNHLRTCAAEAGTSNSPPPPATNSPPQHLATSPANTSILITPTRAEHMVEGDEIDPDILPPTKTPTTSQETYHPATRPAPPNDFKVVIRPQCGLNLSKTNAAQLADCIFHQAKITDFAQDQVRINTRSIFNVVSIPDEQGAQQYIDLNAITWNATHYPIQSHIPPPSITTPGAIFQIPAEDSEPLIMESITRHNPTITVLDARRIKDTGKSSFWVRMYPSWCGTVRLFFVATPTRGKPKHARDVCPKPSPKPHCSICGTLGPTPNHPYHPPCILCGQDHLTGAAGCPKRFQPRSILPKFLPNIPPTTPGTGPDRITPTFTTPGLTYLQPSRSGPGDFNAPNIEWGYSYTTRKVRLLSELTHSLHLTLHTDPSCPTRIGNSAQRDTTPDLTFSTGRLTLHTFITPHTLGSDHYIISTPTSQFVLSDSQQAIRNFIRGNISPMAFQILTNNPPSDTVTLLWTPAHTGVGANEMVHDRARELIDRAAISTAPTREDPEGKPTSLLQYRDITLHYRLLRRQYPPPHPHLSQEAAHMLRLLQTHTFPDRTELIHAHPHLFTTPTCPACWALDTHYHSLCECPTDPYSPLPSPHLWEQMLRDPEESAQVLTNLPGPGGRGGPLGLHHPQYLIPEK</sequence>
<protein>
    <submittedName>
        <fullName evidence="1">Uncharacterized protein</fullName>
    </submittedName>
</protein>
<evidence type="ECO:0000313" key="1">
    <source>
        <dbReference type="EMBL" id="KAG0419449.1"/>
    </source>
</evidence>
<accession>A0AC60PI90</accession>
<keyword evidence="2" id="KW-1185">Reference proteome</keyword>